<dbReference type="InterPro" id="IPR057601">
    <property type="entry name" value="Oar-like_b-barrel"/>
</dbReference>
<organism evidence="2 3">
    <name type="scientific">Dysgonomonas macrotermitis</name>
    <dbReference type="NCBI Taxonomy" id="1346286"/>
    <lineage>
        <taxon>Bacteria</taxon>
        <taxon>Pseudomonadati</taxon>
        <taxon>Bacteroidota</taxon>
        <taxon>Bacteroidia</taxon>
        <taxon>Bacteroidales</taxon>
        <taxon>Dysgonomonadaceae</taxon>
        <taxon>Dysgonomonas</taxon>
    </lineage>
</organism>
<accession>A0A1M4W9V4</accession>
<dbReference type="EMBL" id="FQUC01000002">
    <property type="protein sequence ID" value="SHE77742.1"/>
    <property type="molecule type" value="Genomic_DNA"/>
</dbReference>
<evidence type="ECO:0000313" key="2">
    <source>
        <dbReference type="EMBL" id="SHE77742.1"/>
    </source>
</evidence>
<proteinExistence type="predicted"/>
<name>A0A1M4W9V4_9BACT</name>
<sequence>MTLGLRMDIPLFFDTPTENAGFNEYAASKGWGYKTNQKLSSTPLFSPRLGFRWVADDYEKLVLRGGLGIFTGRIPFVWLSNNFSNTGIQLSTYNTTSAGDLSLILDPNKQTQNTDLLTAAGSQTINVFSDDFKFAQNFRINLGLDFEVGGIDWTAEAIYSKTLNDILYQNLAYDMNGKTLGETVSGLTFDQRPMFERVTTGTDYAYIYALSNTSKGYTYNLSLKGEKKFDFGLDLMASYTFTRSKSLNSGTSSVAQSNWAYNYTRGDANNPELGFSAFNTPHRINASVFYHKEYGRSSCNSWTTTVGLLYTGSSGAPYSIYYNGDLNGDSSNGNDLIFIPTDAQIDQMPFLATSAYTVEQQRANMKSWVANDSYLSKHRGEYYDRYADNEDFEHHFDFHIAQKLNFNVCDRTHSLELSFDIINVGNMFNKKWGHYASAGGSATYYSPITYNSSSQAFQFLHDADYNMRSYSDYYSRWRGQVGLKYIF</sequence>
<evidence type="ECO:0000259" key="1">
    <source>
        <dbReference type="Pfam" id="PF25183"/>
    </source>
</evidence>
<dbReference type="Pfam" id="PF25183">
    <property type="entry name" value="OMP_b-brl_4"/>
    <property type="match status" value="1"/>
</dbReference>
<feature type="domain" description="TonB-dependent transporter Oar-like beta-barrel" evidence="1">
    <location>
        <begin position="21"/>
        <end position="429"/>
    </location>
</feature>
<dbReference type="AlphaFoldDB" id="A0A1M4W9V4"/>
<reference evidence="3" key="1">
    <citation type="submission" date="2016-11" db="EMBL/GenBank/DDBJ databases">
        <authorList>
            <person name="Varghese N."/>
            <person name="Submissions S."/>
        </authorList>
    </citation>
    <scope>NUCLEOTIDE SEQUENCE [LARGE SCALE GENOMIC DNA]</scope>
    <source>
        <strain evidence="3">DSM 27370</strain>
    </source>
</reference>
<dbReference type="STRING" id="1346286.SAMN05444362_102164"/>
<gene>
    <name evidence="2" type="ORF">SAMN05444362_102164</name>
</gene>
<keyword evidence="3" id="KW-1185">Reference proteome</keyword>
<protein>
    <recommendedName>
        <fullName evidence="1">TonB-dependent transporter Oar-like beta-barrel domain-containing protein</fullName>
    </recommendedName>
</protein>
<dbReference type="Proteomes" id="UP000184480">
    <property type="component" value="Unassembled WGS sequence"/>
</dbReference>
<dbReference type="SUPFAM" id="SSF56935">
    <property type="entry name" value="Porins"/>
    <property type="match status" value="1"/>
</dbReference>
<evidence type="ECO:0000313" key="3">
    <source>
        <dbReference type="Proteomes" id="UP000184480"/>
    </source>
</evidence>